<sequence length="660" mass="72450">MLRPSEKYFQWTASTNVGPEYETRLAKHFGSIGTSPLFERSAPDIDLDIDTLPAICPPPYTIPISGLPTPYFETPPDLSTATTEGRSLELDDTILVVQSPPKSPLNLRLPSFQMLGIAAPHPNNIPFDFEASIVPIGVGPLSAPLDPLHTTDLTAPVLNPPLTNFVPRLLGSPVPPEQHSPSHKAVRHYVLTQTPPDDDGVMNWTANLVKSAASDQSNNQGDSPRPPASDADATTTRLPKMALTPPTSSFDSDKGPWVNQALPSVLDNVSRNSSSEHLRVLSHALPSPSSEGHAFPAVIDAIQQATGPNHITWMNIFHAVSGKFSLADLPKSPPSTPAPPGEGDDYFTSKVFNMAVEVPDYSEKITAKPLLQQKLRPAISPSSIDISVVERYIPPTSTTEFEELFSSTGRSFLSDRLIELSTKHGTLLFIYPTKVGGTTFRKEYLAPILDPILREMGTTHDLSIDLLQAIGSMPAIDKLFSFEEMQARLQEFCRSLSIDGSTPHGRYHAAGATYTVVHAAPQRVPLTRMVWAEEWWAKQEKTKIQKAFENHDVHKAGILPGGDAKRQLATATKETQAAARPGVDNRLLLQRAKTQELMRAYERTRGEKRPDDNEMLILKLLKDVVTKPYSRGEPAHGIEVGVFVVQKTLRQESTSMDDYM</sequence>
<protein>
    <submittedName>
        <fullName evidence="2">Uncharacterized protein</fullName>
    </submittedName>
</protein>
<feature type="compositionally biased region" description="Polar residues" evidence="1">
    <location>
        <begin position="212"/>
        <end position="222"/>
    </location>
</feature>
<comment type="caution">
    <text evidence="2">The sequence shown here is derived from an EMBL/GenBank/DDBJ whole genome shotgun (WGS) entry which is preliminary data.</text>
</comment>
<dbReference type="EMBL" id="SNSC02000016">
    <property type="protein sequence ID" value="TID17324.1"/>
    <property type="molecule type" value="Genomic_DNA"/>
</dbReference>
<accession>A0A4Z1NR91</accession>
<dbReference type="AlphaFoldDB" id="A0A4Z1NR91"/>
<dbReference type="OrthoDB" id="5407894at2759"/>
<name>A0A4Z1NR91_9PEZI</name>
<dbReference type="STRING" id="86259.A0A4Z1NR91"/>
<proteinExistence type="predicted"/>
<reference evidence="2 3" key="1">
    <citation type="submission" date="2019-04" db="EMBL/GenBank/DDBJ databases">
        <title>High contiguity whole genome sequence and gene annotation resource for two Venturia nashicola isolates.</title>
        <authorList>
            <person name="Prokchorchik M."/>
            <person name="Won K."/>
            <person name="Lee Y."/>
            <person name="Choi E.D."/>
            <person name="Segonzac C."/>
            <person name="Sohn K.H."/>
        </authorList>
    </citation>
    <scope>NUCLEOTIDE SEQUENCE [LARGE SCALE GENOMIC DNA]</scope>
    <source>
        <strain evidence="2 3">PRI2</strain>
    </source>
</reference>
<dbReference type="Proteomes" id="UP000298493">
    <property type="component" value="Unassembled WGS sequence"/>
</dbReference>
<keyword evidence="3" id="KW-1185">Reference proteome</keyword>
<evidence type="ECO:0000313" key="3">
    <source>
        <dbReference type="Proteomes" id="UP000298493"/>
    </source>
</evidence>
<evidence type="ECO:0000313" key="2">
    <source>
        <dbReference type="EMBL" id="TID17324.1"/>
    </source>
</evidence>
<feature type="region of interest" description="Disordered" evidence="1">
    <location>
        <begin position="212"/>
        <end position="255"/>
    </location>
</feature>
<evidence type="ECO:0000256" key="1">
    <source>
        <dbReference type="SAM" id="MobiDB-lite"/>
    </source>
</evidence>
<gene>
    <name evidence="2" type="ORF">E6O75_ATG08070</name>
</gene>
<organism evidence="2 3">
    <name type="scientific">Venturia nashicola</name>
    <dbReference type="NCBI Taxonomy" id="86259"/>
    <lineage>
        <taxon>Eukaryota</taxon>
        <taxon>Fungi</taxon>
        <taxon>Dikarya</taxon>
        <taxon>Ascomycota</taxon>
        <taxon>Pezizomycotina</taxon>
        <taxon>Dothideomycetes</taxon>
        <taxon>Pleosporomycetidae</taxon>
        <taxon>Venturiales</taxon>
        <taxon>Venturiaceae</taxon>
        <taxon>Venturia</taxon>
    </lineage>
</organism>